<proteinExistence type="predicted"/>
<accession>A0A447CWP8</accession>
<evidence type="ECO:0000313" key="3">
    <source>
        <dbReference type="Proteomes" id="UP000289200"/>
    </source>
</evidence>
<dbReference type="OrthoDB" id="8024304at2"/>
<reference evidence="3" key="1">
    <citation type="submission" date="2018-10" db="EMBL/GenBank/DDBJ databases">
        <authorList>
            <person name="Peiro R."/>
            <person name="Begona"/>
            <person name="Cbmso G."/>
            <person name="Lopez M."/>
            <person name="Gonzalez S."/>
            <person name="Sacristan E."/>
            <person name="Castillo E."/>
        </authorList>
    </citation>
    <scope>NUCLEOTIDE SEQUENCE [LARGE SCALE GENOMIC DNA]</scope>
</reference>
<dbReference type="AlphaFoldDB" id="A0A447CWP8"/>
<name>A0A447CWP8_9BRAD</name>
<evidence type="ECO:0000256" key="1">
    <source>
        <dbReference type="SAM" id="MobiDB-lite"/>
    </source>
</evidence>
<keyword evidence="3" id="KW-1185">Reference proteome</keyword>
<sequence length="95" mass="10618">MRERDTFDFMREREAPRGRHGDEPVRGNDSVRADLVDLALVLRMDKPLAIAVTDPAAPGRGWVWLPKSAIEYEHRGAGAVVVTMPRRLAVEKGLV</sequence>
<gene>
    <name evidence="2" type="ORF">RHODGE_RHODGE_02810</name>
</gene>
<feature type="region of interest" description="Disordered" evidence="1">
    <location>
        <begin position="1"/>
        <end position="28"/>
    </location>
</feature>
<evidence type="ECO:0000313" key="2">
    <source>
        <dbReference type="EMBL" id="VCU09641.1"/>
    </source>
</evidence>
<dbReference type="EMBL" id="UWOC01000151">
    <property type="protein sequence ID" value="VCU09641.1"/>
    <property type="molecule type" value="Genomic_DNA"/>
</dbReference>
<comment type="caution">
    <text evidence="2">The sequence shown here is derived from an EMBL/GenBank/DDBJ whole genome shotgun (WGS) entry which is preliminary data.</text>
</comment>
<protein>
    <submittedName>
        <fullName evidence="2">Uncharacterized protein</fullName>
    </submittedName>
</protein>
<organism evidence="2 3">
    <name type="scientific">Rhodoplanes serenus</name>
    <dbReference type="NCBI Taxonomy" id="200615"/>
    <lineage>
        <taxon>Bacteria</taxon>
        <taxon>Pseudomonadati</taxon>
        <taxon>Pseudomonadota</taxon>
        <taxon>Alphaproteobacteria</taxon>
        <taxon>Hyphomicrobiales</taxon>
        <taxon>Nitrobacteraceae</taxon>
        <taxon>Rhodoplanes</taxon>
    </lineage>
</organism>
<dbReference type="Proteomes" id="UP000289200">
    <property type="component" value="Unassembled WGS sequence"/>
</dbReference>
<dbReference type="RefSeq" id="WP_129609471.1">
    <property type="nucleotide sequence ID" value="NZ_UWOC01000151.1"/>
</dbReference>